<dbReference type="GO" id="GO:0051536">
    <property type="term" value="F:iron-sulfur cluster binding"/>
    <property type="evidence" value="ECO:0007669"/>
    <property type="project" value="UniProtKB-KW"/>
</dbReference>
<evidence type="ECO:0000256" key="4">
    <source>
        <dbReference type="ARBA" id="ARBA00023014"/>
    </source>
</evidence>
<evidence type="ECO:0000256" key="1">
    <source>
        <dbReference type="ARBA" id="ARBA00022691"/>
    </source>
</evidence>
<reference evidence="6" key="1">
    <citation type="submission" date="2018-05" db="EMBL/GenBank/DDBJ databases">
        <authorList>
            <person name="Lanie J.A."/>
            <person name="Ng W.-L."/>
            <person name="Kazmierczak K.M."/>
            <person name="Andrzejewski T.M."/>
            <person name="Davidsen T.M."/>
            <person name="Wayne K.J."/>
            <person name="Tettelin H."/>
            <person name="Glass J.I."/>
            <person name="Rusch D."/>
            <person name="Podicherti R."/>
            <person name="Tsui H.-C.T."/>
            <person name="Winkler M.E."/>
        </authorList>
    </citation>
    <scope>NUCLEOTIDE SEQUENCE</scope>
</reference>
<evidence type="ECO:0000256" key="3">
    <source>
        <dbReference type="ARBA" id="ARBA00023004"/>
    </source>
</evidence>
<sequence>MSNKCNIACRTCDSMSSSKWGKEELFFANNENRDILEYQHDLIKKSWNDKNQIWEDLDNWLPNLKILSFVGGEPMLVKNMWKFLQKSIDLGYAKNQTIQRINTNCTIYKDEYIKILNQFKYSELHLSIDGIDKVFEYTRYPAKWEHVLKNLEKYLYGDYQGECLWTSTISIINIFYINEINDVCQRYFKNRYNNETHLNLVHNPPHYCIKNLPNYVKKIITEKYKNFNNSQILGLIKYMNSEEQNEKEWHRFIKIIKQHDQYREQKFEDHMPEFAEILNWKQYE</sequence>
<dbReference type="AlphaFoldDB" id="A0A381YJR1"/>
<dbReference type="SFLD" id="SFLDS00029">
    <property type="entry name" value="Radical_SAM"/>
    <property type="match status" value="1"/>
</dbReference>
<keyword evidence="2" id="KW-0479">Metal-binding</keyword>
<feature type="domain" description="Radical SAM core" evidence="5">
    <location>
        <begin position="2"/>
        <end position="154"/>
    </location>
</feature>
<dbReference type="GO" id="GO:0003824">
    <property type="term" value="F:catalytic activity"/>
    <property type="evidence" value="ECO:0007669"/>
    <property type="project" value="InterPro"/>
</dbReference>
<dbReference type="InterPro" id="IPR058240">
    <property type="entry name" value="rSAM_sf"/>
</dbReference>
<gene>
    <name evidence="6" type="ORF">METZ01_LOCUS129521</name>
</gene>
<organism evidence="6">
    <name type="scientific">marine metagenome</name>
    <dbReference type="NCBI Taxonomy" id="408172"/>
    <lineage>
        <taxon>unclassified sequences</taxon>
        <taxon>metagenomes</taxon>
        <taxon>ecological metagenomes</taxon>
    </lineage>
</organism>
<proteinExistence type="predicted"/>
<dbReference type="InterPro" id="IPR007197">
    <property type="entry name" value="rSAM"/>
</dbReference>
<name>A0A381YJR1_9ZZZZ</name>
<dbReference type="Gene3D" id="3.20.20.70">
    <property type="entry name" value="Aldolase class I"/>
    <property type="match status" value="1"/>
</dbReference>
<dbReference type="InterPro" id="IPR013785">
    <property type="entry name" value="Aldolase_TIM"/>
</dbReference>
<keyword evidence="4" id="KW-0411">Iron-sulfur</keyword>
<evidence type="ECO:0000256" key="2">
    <source>
        <dbReference type="ARBA" id="ARBA00022723"/>
    </source>
</evidence>
<evidence type="ECO:0000259" key="5">
    <source>
        <dbReference type="Pfam" id="PF04055"/>
    </source>
</evidence>
<accession>A0A381YJR1</accession>
<evidence type="ECO:0000313" key="6">
    <source>
        <dbReference type="EMBL" id="SVA76667.1"/>
    </source>
</evidence>
<dbReference type="GO" id="GO:0046872">
    <property type="term" value="F:metal ion binding"/>
    <property type="evidence" value="ECO:0007669"/>
    <property type="project" value="UniProtKB-KW"/>
</dbReference>
<dbReference type="EMBL" id="UINC01018284">
    <property type="protein sequence ID" value="SVA76667.1"/>
    <property type="molecule type" value="Genomic_DNA"/>
</dbReference>
<keyword evidence="3" id="KW-0408">Iron</keyword>
<dbReference type="Pfam" id="PF04055">
    <property type="entry name" value="Radical_SAM"/>
    <property type="match status" value="1"/>
</dbReference>
<keyword evidence="1" id="KW-0949">S-adenosyl-L-methionine</keyword>
<dbReference type="SUPFAM" id="SSF102114">
    <property type="entry name" value="Radical SAM enzymes"/>
    <property type="match status" value="1"/>
</dbReference>
<protein>
    <recommendedName>
        <fullName evidence="5">Radical SAM core domain-containing protein</fullName>
    </recommendedName>
</protein>
<dbReference type="NCBIfam" id="NF033640">
    <property type="entry name" value="N_Twi_rSAM"/>
    <property type="match status" value="1"/>
</dbReference>